<dbReference type="GO" id="GO:0005737">
    <property type="term" value="C:cytoplasm"/>
    <property type="evidence" value="ECO:0007669"/>
    <property type="project" value="UniProtKB-SubCell"/>
</dbReference>
<evidence type="ECO:0000256" key="6">
    <source>
        <dbReference type="ARBA" id="ARBA00022741"/>
    </source>
</evidence>
<organism evidence="10">
    <name type="scientific">marine metagenome</name>
    <dbReference type="NCBI Taxonomy" id="408172"/>
    <lineage>
        <taxon>unclassified sequences</taxon>
        <taxon>metagenomes</taxon>
        <taxon>ecological metagenomes</taxon>
    </lineage>
</organism>
<evidence type="ECO:0000256" key="7">
    <source>
        <dbReference type="ARBA" id="ARBA00022840"/>
    </source>
</evidence>
<dbReference type="Pfam" id="PF02463">
    <property type="entry name" value="SMC_N"/>
    <property type="match status" value="1"/>
</dbReference>
<evidence type="ECO:0000256" key="4">
    <source>
        <dbReference type="ARBA" id="ARBA00022490"/>
    </source>
</evidence>
<gene>
    <name evidence="10" type="ORF">METZ01_LOCUS114467</name>
</gene>
<dbReference type="InterPro" id="IPR018078">
    <property type="entry name" value="DNA-binding_RecF_CS"/>
</dbReference>
<comment type="subcellular location">
    <subcellularLocation>
        <location evidence="1">Cytoplasm</location>
    </subcellularLocation>
</comment>
<keyword evidence="7" id="KW-0067">ATP-binding</keyword>
<dbReference type="PANTHER" id="PTHR32182:SF0">
    <property type="entry name" value="DNA REPLICATION AND REPAIR PROTEIN RECF"/>
    <property type="match status" value="1"/>
</dbReference>
<dbReference type="PANTHER" id="PTHR32182">
    <property type="entry name" value="DNA REPLICATION AND REPAIR PROTEIN RECF"/>
    <property type="match status" value="1"/>
</dbReference>
<name>A0A381XBL0_9ZZZZ</name>
<dbReference type="GO" id="GO:0003697">
    <property type="term" value="F:single-stranded DNA binding"/>
    <property type="evidence" value="ECO:0007669"/>
    <property type="project" value="InterPro"/>
</dbReference>
<keyword evidence="8" id="KW-0238">DNA-binding</keyword>
<proteinExistence type="inferred from homology"/>
<evidence type="ECO:0000256" key="3">
    <source>
        <dbReference type="ARBA" id="ARBA00020170"/>
    </source>
</evidence>
<dbReference type="EMBL" id="UINC01014449">
    <property type="protein sequence ID" value="SVA61613.1"/>
    <property type="molecule type" value="Genomic_DNA"/>
</dbReference>
<evidence type="ECO:0000256" key="1">
    <source>
        <dbReference type="ARBA" id="ARBA00004496"/>
    </source>
</evidence>
<protein>
    <recommendedName>
        <fullName evidence="3">DNA replication and repair protein RecF</fullName>
    </recommendedName>
</protein>
<evidence type="ECO:0000256" key="8">
    <source>
        <dbReference type="ARBA" id="ARBA00023125"/>
    </source>
</evidence>
<dbReference type="InterPro" id="IPR001238">
    <property type="entry name" value="DNA-binding_RecF"/>
</dbReference>
<dbReference type="GO" id="GO:0005524">
    <property type="term" value="F:ATP binding"/>
    <property type="evidence" value="ECO:0007669"/>
    <property type="project" value="UniProtKB-KW"/>
</dbReference>
<feature type="domain" description="RecF/RecN/SMC N-terminal" evidence="9">
    <location>
        <begin position="3"/>
        <end position="345"/>
    </location>
</feature>
<keyword evidence="6" id="KW-0547">Nucleotide-binding</keyword>
<dbReference type="InterPro" id="IPR042174">
    <property type="entry name" value="RecF_2"/>
</dbReference>
<dbReference type="PROSITE" id="PS00618">
    <property type="entry name" value="RECF_2"/>
    <property type="match status" value="1"/>
</dbReference>
<reference evidence="10" key="1">
    <citation type="submission" date="2018-05" db="EMBL/GenBank/DDBJ databases">
        <authorList>
            <person name="Lanie J.A."/>
            <person name="Ng W.-L."/>
            <person name="Kazmierczak K.M."/>
            <person name="Andrzejewski T.M."/>
            <person name="Davidsen T.M."/>
            <person name="Wayne K.J."/>
            <person name="Tettelin H."/>
            <person name="Glass J.I."/>
            <person name="Rusch D."/>
            <person name="Podicherti R."/>
            <person name="Tsui H.-C.T."/>
            <person name="Winkler M.E."/>
        </authorList>
    </citation>
    <scope>NUCLEOTIDE SEQUENCE</scope>
</reference>
<dbReference type="InterPro" id="IPR027417">
    <property type="entry name" value="P-loop_NTPase"/>
</dbReference>
<evidence type="ECO:0000256" key="2">
    <source>
        <dbReference type="ARBA" id="ARBA00008016"/>
    </source>
</evidence>
<dbReference type="GO" id="GO:0006260">
    <property type="term" value="P:DNA replication"/>
    <property type="evidence" value="ECO:0007669"/>
    <property type="project" value="UniProtKB-KW"/>
</dbReference>
<dbReference type="NCBIfam" id="TIGR00611">
    <property type="entry name" value="recf"/>
    <property type="match status" value="1"/>
</dbReference>
<keyword evidence="5" id="KW-0235">DNA replication</keyword>
<dbReference type="Gene3D" id="1.20.1050.90">
    <property type="entry name" value="RecF/RecN/SMC, N-terminal domain"/>
    <property type="match status" value="1"/>
</dbReference>
<dbReference type="SUPFAM" id="SSF52540">
    <property type="entry name" value="P-loop containing nucleoside triphosphate hydrolases"/>
    <property type="match status" value="1"/>
</dbReference>
<dbReference type="AlphaFoldDB" id="A0A381XBL0"/>
<evidence type="ECO:0000259" key="9">
    <source>
        <dbReference type="Pfam" id="PF02463"/>
    </source>
</evidence>
<dbReference type="HAMAP" id="MF_00365">
    <property type="entry name" value="RecF"/>
    <property type="match status" value="1"/>
</dbReference>
<dbReference type="Gene3D" id="3.40.50.300">
    <property type="entry name" value="P-loop containing nucleotide triphosphate hydrolases"/>
    <property type="match status" value="1"/>
</dbReference>
<evidence type="ECO:0000256" key="5">
    <source>
        <dbReference type="ARBA" id="ARBA00022705"/>
    </source>
</evidence>
<sequence length="358" mass="41927">MLLKTLTLINYKNFENKSFDFDSKVNCFVGLNGVGKSNILDSIYHLSYGKSYFNPIPSQNIRHGEEYFMINGMYSINEKEENIIISLKKGVKKIIKRNNKLYKKFSDHIGLIPLVIISPTDRNLIIEGSDTRRKFIDSIISQVNKDYLKDIIKYNKILAQRNSLLKYFAKNNTFESETIDVYDIQLSDMSKRIYKSRNSFMNDFLPILKNRYKTISENNEEVDIVYKSDLHDSNLIDLLKNSIKKDLILQYTSKGTHRDDLVFLKNDYSIKKFGSQGQQKSFLISLKLAQFDFLEKQNNSPILLLDDIFDKLDDNRVKQIVNLVNEDKFKQIFISDTNKKRTENTIKSVNKSYKIFEL</sequence>
<comment type="similarity">
    <text evidence="2">Belongs to the RecF family.</text>
</comment>
<evidence type="ECO:0000313" key="10">
    <source>
        <dbReference type="EMBL" id="SVA61613.1"/>
    </source>
</evidence>
<accession>A0A381XBL0</accession>
<dbReference type="PROSITE" id="PS00617">
    <property type="entry name" value="RECF_1"/>
    <property type="match status" value="1"/>
</dbReference>
<keyword evidence="4" id="KW-0963">Cytoplasm</keyword>
<dbReference type="GO" id="GO:0000731">
    <property type="term" value="P:DNA synthesis involved in DNA repair"/>
    <property type="evidence" value="ECO:0007669"/>
    <property type="project" value="TreeGrafter"/>
</dbReference>
<dbReference type="GO" id="GO:0006302">
    <property type="term" value="P:double-strand break repair"/>
    <property type="evidence" value="ECO:0007669"/>
    <property type="project" value="TreeGrafter"/>
</dbReference>
<dbReference type="InterPro" id="IPR003395">
    <property type="entry name" value="RecF/RecN/SMC_N"/>
</dbReference>